<evidence type="ECO:0000313" key="1">
    <source>
        <dbReference type="EMBL" id="ETE57070.1"/>
    </source>
</evidence>
<dbReference type="EMBL" id="AZIM01010074">
    <property type="protein sequence ID" value="ETE57070.1"/>
    <property type="molecule type" value="Genomic_DNA"/>
</dbReference>
<evidence type="ECO:0000313" key="2">
    <source>
        <dbReference type="Proteomes" id="UP000018936"/>
    </source>
</evidence>
<name>V8N4M2_OPHHA</name>
<dbReference type="AlphaFoldDB" id="V8N4M2"/>
<reference evidence="1 2" key="1">
    <citation type="journal article" date="2013" name="Proc. Natl. Acad. Sci. U.S.A.">
        <title>The king cobra genome reveals dynamic gene evolution and adaptation in the snake venom system.</title>
        <authorList>
            <person name="Vonk F.J."/>
            <person name="Casewell N.R."/>
            <person name="Henkel C.V."/>
            <person name="Heimberg A.M."/>
            <person name="Jansen H.J."/>
            <person name="McCleary R.J."/>
            <person name="Kerkkamp H.M."/>
            <person name="Vos R.A."/>
            <person name="Guerreiro I."/>
            <person name="Calvete J.J."/>
            <person name="Wuster W."/>
            <person name="Woods A.E."/>
            <person name="Logan J.M."/>
            <person name="Harrison R.A."/>
            <person name="Castoe T.A."/>
            <person name="de Koning A.P."/>
            <person name="Pollock D.D."/>
            <person name="Yandell M."/>
            <person name="Calderon D."/>
            <person name="Renjifo C."/>
            <person name="Currier R.B."/>
            <person name="Salgado D."/>
            <person name="Pla D."/>
            <person name="Sanz L."/>
            <person name="Hyder A.S."/>
            <person name="Ribeiro J.M."/>
            <person name="Arntzen J.W."/>
            <person name="van den Thillart G.E."/>
            <person name="Boetzer M."/>
            <person name="Pirovano W."/>
            <person name="Dirks R.P."/>
            <person name="Spaink H.P."/>
            <person name="Duboule D."/>
            <person name="McGlinn E."/>
            <person name="Kini R.M."/>
            <person name="Richardson M.K."/>
        </authorList>
    </citation>
    <scope>NUCLEOTIDE SEQUENCE</scope>
    <source>
        <tissue evidence="1">Blood</tissue>
    </source>
</reference>
<accession>V8N4M2</accession>
<keyword evidence="2" id="KW-1185">Reference proteome</keyword>
<comment type="caution">
    <text evidence="1">The sequence shown here is derived from an EMBL/GenBank/DDBJ whole genome shotgun (WGS) entry which is preliminary data.</text>
</comment>
<organism evidence="1 2">
    <name type="scientific">Ophiophagus hannah</name>
    <name type="common">King cobra</name>
    <name type="synonym">Naja hannah</name>
    <dbReference type="NCBI Taxonomy" id="8665"/>
    <lineage>
        <taxon>Eukaryota</taxon>
        <taxon>Metazoa</taxon>
        <taxon>Chordata</taxon>
        <taxon>Craniata</taxon>
        <taxon>Vertebrata</taxon>
        <taxon>Euteleostomi</taxon>
        <taxon>Lepidosauria</taxon>
        <taxon>Squamata</taxon>
        <taxon>Bifurcata</taxon>
        <taxon>Unidentata</taxon>
        <taxon>Episquamata</taxon>
        <taxon>Toxicofera</taxon>
        <taxon>Serpentes</taxon>
        <taxon>Colubroidea</taxon>
        <taxon>Elapidae</taxon>
        <taxon>Elapinae</taxon>
        <taxon>Ophiophagus</taxon>
    </lineage>
</organism>
<dbReference type="Proteomes" id="UP000018936">
    <property type="component" value="Unassembled WGS sequence"/>
</dbReference>
<sequence length="33" mass="3590">MDPLLSLLLEKFAWKTMACKKSHSPSGPESGSL</sequence>
<gene>
    <name evidence="1" type="ORF">L345_17218</name>
</gene>
<proteinExistence type="predicted"/>
<protein>
    <submittedName>
        <fullName evidence="1">Uncharacterized protein</fullName>
    </submittedName>
</protein>